<gene>
    <name evidence="1" type="ORF">RN001_015741</name>
</gene>
<dbReference type="Proteomes" id="UP001353858">
    <property type="component" value="Unassembled WGS sequence"/>
</dbReference>
<dbReference type="AlphaFoldDB" id="A0AAN7NWQ3"/>
<accession>A0AAN7NWQ3</accession>
<name>A0AAN7NWQ3_9COLE</name>
<reference evidence="2" key="1">
    <citation type="submission" date="2023-01" db="EMBL/GenBank/DDBJ databases">
        <title>Key to firefly adult light organ development and bioluminescence: homeobox transcription factors regulate luciferase expression and transportation to peroxisome.</title>
        <authorList>
            <person name="Fu X."/>
        </authorList>
    </citation>
    <scope>NUCLEOTIDE SEQUENCE [LARGE SCALE GENOMIC DNA]</scope>
</reference>
<keyword evidence="2" id="KW-1185">Reference proteome</keyword>
<dbReference type="EMBL" id="JARPUR010000008">
    <property type="protein sequence ID" value="KAK4871617.1"/>
    <property type="molecule type" value="Genomic_DNA"/>
</dbReference>
<organism evidence="1 2">
    <name type="scientific">Aquatica leii</name>
    <dbReference type="NCBI Taxonomy" id="1421715"/>
    <lineage>
        <taxon>Eukaryota</taxon>
        <taxon>Metazoa</taxon>
        <taxon>Ecdysozoa</taxon>
        <taxon>Arthropoda</taxon>
        <taxon>Hexapoda</taxon>
        <taxon>Insecta</taxon>
        <taxon>Pterygota</taxon>
        <taxon>Neoptera</taxon>
        <taxon>Endopterygota</taxon>
        <taxon>Coleoptera</taxon>
        <taxon>Polyphaga</taxon>
        <taxon>Elateriformia</taxon>
        <taxon>Elateroidea</taxon>
        <taxon>Lampyridae</taxon>
        <taxon>Luciolinae</taxon>
        <taxon>Aquatica</taxon>
    </lineage>
</organism>
<sequence>MYNCFLCKNRDSTPVSYLENVSKTLSGIFDILVYNTKYVCHDCIIVLADALCAYKMLSIDIHRCLKKIKECRYIASYICQPMILPSTVAKPFGKVTVFDIVRNIHLVDIEDLMRNTDIYIEGRGILFSRKDISHLIMELQTQREVFKCLAEVTQHLSLNSHSEDYAMLDSDSEYDYVTPVASITKSLKGIHFEDQEDSYITPNAEEMPVDWLLLDMTSEPDDFFKDEEFLEECEEEEIEEFYEGPSCSYKIPSKYKK</sequence>
<protein>
    <submittedName>
        <fullName evidence="1">Uncharacterized protein</fullName>
    </submittedName>
</protein>
<evidence type="ECO:0000313" key="2">
    <source>
        <dbReference type="Proteomes" id="UP001353858"/>
    </source>
</evidence>
<evidence type="ECO:0000313" key="1">
    <source>
        <dbReference type="EMBL" id="KAK4871617.1"/>
    </source>
</evidence>
<comment type="caution">
    <text evidence="1">The sequence shown here is derived from an EMBL/GenBank/DDBJ whole genome shotgun (WGS) entry which is preliminary data.</text>
</comment>
<proteinExistence type="predicted"/>